<gene>
    <name evidence="5" type="ORF">Acr_23g0008250</name>
</gene>
<dbReference type="InterPro" id="IPR036426">
    <property type="entry name" value="Bulb-type_lectin_dom_sf"/>
</dbReference>
<reference evidence="5 6" key="1">
    <citation type="submission" date="2019-07" db="EMBL/GenBank/DDBJ databases">
        <title>De Novo Assembly of kiwifruit Actinidia rufa.</title>
        <authorList>
            <person name="Sugita-Konishi S."/>
            <person name="Sato K."/>
            <person name="Mori E."/>
            <person name="Abe Y."/>
            <person name="Kisaki G."/>
            <person name="Hamano K."/>
            <person name="Suezawa K."/>
            <person name="Otani M."/>
            <person name="Fukuda T."/>
            <person name="Manabe T."/>
            <person name="Gomi K."/>
            <person name="Tabuchi M."/>
            <person name="Akimitsu K."/>
            <person name="Kataoka I."/>
        </authorList>
    </citation>
    <scope>NUCLEOTIDE SEQUENCE [LARGE SCALE GENOMIC DNA]</scope>
    <source>
        <strain evidence="6">cv. Fuchu</strain>
    </source>
</reference>
<dbReference type="Pfam" id="PF00954">
    <property type="entry name" value="S_locus_glycop"/>
    <property type="match status" value="1"/>
</dbReference>
<feature type="signal peptide" evidence="3">
    <location>
        <begin position="1"/>
        <end position="25"/>
    </location>
</feature>
<keyword evidence="5" id="KW-0808">Transferase</keyword>
<keyword evidence="5" id="KW-0812">Transmembrane</keyword>
<evidence type="ECO:0000259" key="4">
    <source>
        <dbReference type="PROSITE" id="PS50948"/>
    </source>
</evidence>
<feature type="chain" id="PRO_5029832981" evidence="3">
    <location>
        <begin position="26"/>
        <end position="463"/>
    </location>
</feature>
<dbReference type="PROSITE" id="PS50948">
    <property type="entry name" value="PAN"/>
    <property type="match status" value="1"/>
</dbReference>
<dbReference type="InterPro" id="IPR000858">
    <property type="entry name" value="S_locus_glycoprot_dom"/>
</dbReference>
<dbReference type="AlphaFoldDB" id="A0A7J0GNR5"/>
<keyword evidence="5" id="KW-0472">Membrane</keyword>
<evidence type="ECO:0000313" key="5">
    <source>
        <dbReference type="EMBL" id="GFZ12440.1"/>
    </source>
</evidence>
<dbReference type="PANTHER" id="PTHR32444:SF118">
    <property type="entry name" value="OS09G0551150 PROTEIN"/>
    <property type="match status" value="1"/>
</dbReference>
<dbReference type="InterPro" id="IPR003609">
    <property type="entry name" value="Pan_app"/>
</dbReference>
<keyword evidence="2" id="KW-1015">Disulfide bond</keyword>
<dbReference type="CDD" id="cd01098">
    <property type="entry name" value="PAN_AP_plant"/>
    <property type="match status" value="1"/>
</dbReference>
<dbReference type="Gene3D" id="2.90.10.10">
    <property type="entry name" value="Bulb-type lectin domain"/>
    <property type="match status" value="1"/>
</dbReference>
<dbReference type="SMART" id="SM00473">
    <property type="entry name" value="PAN_AP"/>
    <property type="match status" value="1"/>
</dbReference>
<dbReference type="OrthoDB" id="1936034at2759"/>
<protein>
    <submittedName>
        <fullName evidence="5">Leucine-rich repeat transmembrane protein kinase</fullName>
    </submittedName>
</protein>
<dbReference type="GO" id="GO:0048544">
    <property type="term" value="P:recognition of pollen"/>
    <property type="evidence" value="ECO:0007669"/>
    <property type="project" value="InterPro"/>
</dbReference>
<proteinExistence type="predicted"/>
<keyword evidence="6" id="KW-1185">Reference proteome</keyword>
<evidence type="ECO:0000256" key="1">
    <source>
        <dbReference type="ARBA" id="ARBA00022729"/>
    </source>
</evidence>
<dbReference type="PANTHER" id="PTHR32444">
    <property type="entry name" value="BULB-TYPE LECTIN DOMAIN-CONTAINING PROTEIN"/>
    <property type="match status" value="1"/>
</dbReference>
<organism evidence="5 6">
    <name type="scientific">Actinidia rufa</name>
    <dbReference type="NCBI Taxonomy" id="165716"/>
    <lineage>
        <taxon>Eukaryota</taxon>
        <taxon>Viridiplantae</taxon>
        <taxon>Streptophyta</taxon>
        <taxon>Embryophyta</taxon>
        <taxon>Tracheophyta</taxon>
        <taxon>Spermatophyta</taxon>
        <taxon>Magnoliopsida</taxon>
        <taxon>eudicotyledons</taxon>
        <taxon>Gunneridae</taxon>
        <taxon>Pentapetalae</taxon>
        <taxon>asterids</taxon>
        <taxon>Ericales</taxon>
        <taxon>Actinidiaceae</taxon>
        <taxon>Actinidia</taxon>
    </lineage>
</organism>
<dbReference type="Pfam" id="PF08276">
    <property type="entry name" value="PAN_2"/>
    <property type="match status" value="1"/>
</dbReference>
<dbReference type="SUPFAM" id="SSF51110">
    <property type="entry name" value="alpha-D-mannose-specific plant lectins"/>
    <property type="match status" value="1"/>
</dbReference>
<dbReference type="GO" id="GO:0016301">
    <property type="term" value="F:kinase activity"/>
    <property type="evidence" value="ECO:0007669"/>
    <property type="project" value="UniProtKB-KW"/>
</dbReference>
<dbReference type="EMBL" id="BJWL01000023">
    <property type="protein sequence ID" value="GFZ12440.1"/>
    <property type="molecule type" value="Genomic_DNA"/>
</dbReference>
<keyword evidence="5" id="KW-0418">Kinase</keyword>
<accession>A0A7J0GNR5</accession>
<name>A0A7J0GNR5_9ERIC</name>
<keyword evidence="1 3" id="KW-0732">Signal</keyword>
<dbReference type="Gene3D" id="3.30.200.20">
    <property type="entry name" value="Phosphorylase Kinase, domain 1"/>
    <property type="match status" value="1"/>
</dbReference>
<evidence type="ECO:0000256" key="3">
    <source>
        <dbReference type="SAM" id="SignalP"/>
    </source>
</evidence>
<evidence type="ECO:0000313" key="6">
    <source>
        <dbReference type="Proteomes" id="UP000585474"/>
    </source>
</evidence>
<sequence>MESQDLHIFLNVLLFSSTFLQFSTAGDTLGPNQFLADGETLVSTSQRFELGFFSPGSSKNWYLGTSGDGSLVLVNGKQNLVWSSSPSQVPTDKPFLQLLDSGILYFPGRQKWVLKATYGRALITRVIQDYQSTAPGHGMDFDSVVIPEPMIQFFEPILEFKEDLLISLYERNSSIISRSILTQSGFLQHYILNQQSSTWDLMHTAPNDACDNYEHCGPNGICRINRTLVKLPDLLEFRKTISMRLKECKQQCLMTCSCIAYASSNISDGSGCSMWFGDLIDTREFLQGDSQQDFYIRLVAFGNGKIKMGSESYLWQSFDYPCDTRLPESTKQWHAECLKGFTLKFPQEWEASYWANGCVRTVPLDCKDAEEFVKLHRSSCRTSWSFGKTLVGCSMWFGDLIDTREFLQGDSQQDFYIRLAASVNDATSNFSCEHMIGEGGFGPVYKEPSSSFWDAASKEKKGC</sequence>
<dbReference type="Proteomes" id="UP000585474">
    <property type="component" value="Unassembled WGS sequence"/>
</dbReference>
<evidence type="ECO:0000256" key="2">
    <source>
        <dbReference type="ARBA" id="ARBA00023157"/>
    </source>
</evidence>
<feature type="domain" description="Apple" evidence="4">
    <location>
        <begin position="222"/>
        <end position="299"/>
    </location>
</feature>
<comment type="caution">
    <text evidence="5">The sequence shown here is derived from an EMBL/GenBank/DDBJ whole genome shotgun (WGS) entry which is preliminary data.</text>
</comment>